<evidence type="ECO:0000256" key="2">
    <source>
        <dbReference type="SAM" id="MobiDB-lite"/>
    </source>
</evidence>
<dbReference type="InterPro" id="IPR029373">
    <property type="entry name" value="FAM216"/>
</dbReference>
<evidence type="ECO:0000256" key="1">
    <source>
        <dbReference type="ARBA" id="ARBA00008615"/>
    </source>
</evidence>
<dbReference type="Ensembl" id="ENSOABT00000063413.1">
    <property type="protein sequence ID" value="ENSOABP00000070296.1"/>
    <property type="gene ID" value="ENSOABG00000031369.1"/>
</dbReference>
<accession>A0AAZ1XPT9</accession>
<evidence type="ECO:0000313" key="3">
    <source>
        <dbReference type="Ensembl" id="ENSOABP00000070296.1"/>
    </source>
</evidence>
<feature type="compositionally biased region" description="Basic and acidic residues" evidence="2">
    <location>
        <begin position="141"/>
        <end position="150"/>
    </location>
</feature>
<sequence>MRKRVTFAENLKKENLFRNGSGHILMRSAGPKRRCTGGFECLPGQQVREIYRGQHTNIPAGSQHLKTIHPPKSMMSAPFLQEPAFTGGRTPYLCSIANIYSTEHMRRQMKQHYLNVLHACIQLGHDETRRRLYGDHHCKEKSMLKTDPEKNNATANKQQRQRRSSDRAYSDLTLPKIVNR</sequence>
<evidence type="ECO:0000313" key="4">
    <source>
        <dbReference type="Proteomes" id="UP000472276"/>
    </source>
</evidence>
<dbReference type="PANTHER" id="PTHR16476:SF4">
    <property type="entry name" value="PROTEIN FAM216A"/>
    <property type="match status" value="1"/>
</dbReference>
<feature type="region of interest" description="Disordered" evidence="2">
    <location>
        <begin position="141"/>
        <end position="180"/>
    </location>
</feature>
<organism evidence="3 4">
    <name type="scientific">Oreochromis aureus</name>
    <name type="common">Israeli tilapia</name>
    <name type="synonym">Chromis aureus</name>
    <dbReference type="NCBI Taxonomy" id="47969"/>
    <lineage>
        <taxon>Eukaryota</taxon>
        <taxon>Metazoa</taxon>
        <taxon>Chordata</taxon>
        <taxon>Craniata</taxon>
        <taxon>Vertebrata</taxon>
        <taxon>Euteleostomi</taxon>
        <taxon>Actinopterygii</taxon>
        <taxon>Neopterygii</taxon>
        <taxon>Teleostei</taxon>
        <taxon>Neoteleostei</taxon>
        <taxon>Acanthomorphata</taxon>
        <taxon>Ovalentaria</taxon>
        <taxon>Cichlomorphae</taxon>
        <taxon>Cichliformes</taxon>
        <taxon>Cichlidae</taxon>
        <taxon>African cichlids</taxon>
        <taxon>Pseudocrenilabrinae</taxon>
        <taxon>Oreochromini</taxon>
        <taxon>Oreochromis</taxon>
    </lineage>
</organism>
<protein>
    <submittedName>
        <fullName evidence="3">Uncharacterized protein</fullName>
    </submittedName>
</protein>
<comment type="similarity">
    <text evidence="1">Belongs to the FAM216 family.</text>
</comment>
<reference evidence="3" key="3">
    <citation type="submission" date="2025-09" db="UniProtKB">
        <authorList>
            <consortium name="Ensembl"/>
        </authorList>
    </citation>
    <scope>IDENTIFICATION</scope>
</reference>
<reference evidence="3" key="2">
    <citation type="submission" date="2025-08" db="UniProtKB">
        <authorList>
            <consortium name="Ensembl"/>
        </authorList>
    </citation>
    <scope>IDENTIFICATION</scope>
</reference>
<dbReference type="Proteomes" id="UP000472276">
    <property type="component" value="Unassembled WGS sequence"/>
</dbReference>
<reference evidence="4" key="1">
    <citation type="submission" date="2020-03" db="EMBL/GenBank/DDBJ databases">
        <title>Evolution of repeat sequences and sex chromosomes of tilapia species revealed by chromosome-level genomes.</title>
        <authorList>
            <person name="Xu L."/>
            <person name="Tao W."/>
            <person name="Wang D."/>
            <person name="Zhou Q."/>
        </authorList>
    </citation>
    <scope>NUCLEOTIDE SEQUENCE [LARGE SCALE GENOMIC DNA]</scope>
    <source>
        <strain evidence="4">Israel</strain>
    </source>
</reference>
<proteinExistence type="inferred from homology"/>
<name>A0AAZ1XPT9_OREAU</name>
<dbReference type="PANTHER" id="PTHR16476">
    <property type="entry name" value="FAMILY WITH SEQUENCE SIMILARITY 216 MEMBER A"/>
    <property type="match status" value="1"/>
</dbReference>
<dbReference type="Pfam" id="PF15107">
    <property type="entry name" value="FAM216B"/>
    <property type="match status" value="1"/>
</dbReference>
<dbReference type="AlphaFoldDB" id="A0AAZ1XPT9"/>
<keyword evidence="4" id="KW-1185">Reference proteome</keyword>